<dbReference type="EMBL" id="FOFG01000027">
    <property type="protein sequence ID" value="SER58154.1"/>
    <property type="molecule type" value="Genomic_DNA"/>
</dbReference>
<accession>A0A1H9QCF6</accession>
<feature type="region of interest" description="Disordered" evidence="1">
    <location>
        <begin position="46"/>
        <end position="65"/>
    </location>
</feature>
<proteinExistence type="predicted"/>
<dbReference type="AlphaFoldDB" id="A0A1H9QCF6"/>
<dbReference type="Proteomes" id="UP000199647">
    <property type="component" value="Unassembled WGS sequence"/>
</dbReference>
<sequence length="65" mass="6501">MIDADLTVCGVEFSQDQGGTTTTLDLVTQNALKGFGGATGIVPDGEPFASVTPNSKATADAPDSV</sequence>
<dbReference type="STRING" id="1855383.SAMN05216548_1276"/>
<evidence type="ECO:0000313" key="2">
    <source>
        <dbReference type="EMBL" id="SER58154.1"/>
    </source>
</evidence>
<reference evidence="2 3" key="1">
    <citation type="submission" date="2016-10" db="EMBL/GenBank/DDBJ databases">
        <authorList>
            <person name="de Groot N.N."/>
        </authorList>
    </citation>
    <scope>NUCLEOTIDE SEQUENCE [LARGE SCALE GENOMIC DNA]</scope>
    <source>
        <strain evidence="2 3">A52C2</strain>
    </source>
</reference>
<gene>
    <name evidence="2" type="ORF">SAMN05216548_1276</name>
</gene>
<dbReference type="Gene3D" id="2.30.300.10">
    <property type="entry name" value="Baseplate protein-like domain - beta roll fold"/>
    <property type="match status" value="1"/>
</dbReference>
<name>A0A1H9QCF6_9HYPH</name>
<evidence type="ECO:0000256" key="1">
    <source>
        <dbReference type="SAM" id="MobiDB-lite"/>
    </source>
</evidence>
<protein>
    <submittedName>
        <fullName evidence="2">Uncharacterized protein</fullName>
    </submittedName>
</protein>
<evidence type="ECO:0000313" key="3">
    <source>
        <dbReference type="Proteomes" id="UP000199647"/>
    </source>
</evidence>
<organism evidence="2 3">
    <name type="scientific">Faunimonas pinastri</name>
    <dbReference type="NCBI Taxonomy" id="1855383"/>
    <lineage>
        <taxon>Bacteria</taxon>
        <taxon>Pseudomonadati</taxon>
        <taxon>Pseudomonadota</taxon>
        <taxon>Alphaproteobacteria</taxon>
        <taxon>Hyphomicrobiales</taxon>
        <taxon>Afifellaceae</taxon>
        <taxon>Faunimonas</taxon>
    </lineage>
</organism>
<keyword evidence="3" id="KW-1185">Reference proteome</keyword>